<sequence>MKLGALFFIPALLIASVAVADDLSTYKVSFKTLACDGTKGFATIDSDKLDKIHTIKCDKADVIKEVYQVLVLGETGSGLKYRVFTTSEVEAEKIMKLVNAYQESKRKSIEDSGRIIINRVR</sequence>
<evidence type="ECO:0000313" key="1">
    <source>
        <dbReference type="EMBL" id="VAX19102.1"/>
    </source>
</evidence>
<protein>
    <submittedName>
        <fullName evidence="1">Uncharacterized protein</fullName>
    </submittedName>
</protein>
<name>A0A3B1BT49_9ZZZZ</name>
<dbReference type="EMBL" id="UOGC01000083">
    <property type="protein sequence ID" value="VAX19102.1"/>
    <property type="molecule type" value="Genomic_DNA"/>
</dbReference>
<gene>
    <name evidence="1" type="ORF">MNBD_NITROSPINAE01-1416</name>
</gene>
<organism evidence="1">
    <name type="scientific">hydrothermal vent metagenome</name>
    <dbReference type="NCBI Taxonomy" id="652676"/>
    <lineage>
        <taxon>unclassified sequences</taxon>
        <taxon>metagenomes</taxon>
        <taxon>ecological metagenomes</taxon>
    </lineage>
</organism>
<dbReference type="AlphaFoldDB" id="A0A3B1BT49"/>
<proteinExistence type="predicted"/>
<accession>A0A3B1BT49</accession>
<reference evidence="1" key="1">
    <citation type="submission" date="2018-06" db="EMBL/GenBank/DDBJ databases">
        <authorList>
            <person name="Zhirakovskaya E."/>
        </authorList>
    </citation>
    <scope>NUCLEOTIDE SEQUENCE</scope>
</reference>